<reference evidence="1 2" key="1">
    <citation type="journal article" date="2011" name="J. Bacteriol.">
        <title>Complete genome sequence of the industrial strain Ketogulonicigenium vulgare WSH-001.</title>
        <authorList>
            <person name="Liu L."/>
            <person name="Li Y."/>
            <person name="Zhang J."/>
            <person name="Zhou Z."/>
            <person name="Liu J."/>
            <person name="Li X."/>
            <person name="Zhou J."/>
            <person name="Du G."/>
            <person name="Wang L."/>
            <person name="Chen J."/>
        </authorList>
    </citation>
    <scope>NUCLEOTIDE SEQUENCE [LARGE SCALE GENOMIC DNA]</scope>
    <source>
        <strain evidence="1 2">WSH-001</strain>
    </source>
</reference>
<sequence>MRCIRHRGPPSFAPILTRHAPWFKALIRPPLRCWNPLSGWDNSRKIQ</sequence>
<evidence type="ECO:0000313" key="2">
    <source>
        <dbReference type="Proteomes" id="UP000000692"/>
    </source>
</evidence>
<dbReference type="KEGG" id="kvl:KVU_0504"/>
<name>F9Y3A2_KETVW</name>
<evidence type="ECO:0000313" key="1">
    <source>
        <dbReference type="EMBL" id="AEM40343.1"/>
    </source>
</evidence>
<dbReference type="HOGENOM" id="CLU_3169076_0_0_5"/>
<dbReference type="EMBL" id="CP002018">
    <property type="protein sequence ID" value="AEM40343.1"/>
    <property type="molecule type" value="Genomic_DNA"/>
</dbReference>
<organism evidence="1 2">
    <name type="scientific">Ketogulonicigenium vulgare (strain WSH-001)</name>
    <dbReference type="NCBI Taxonomy" id="759362"/>
    <lineage>
        <taxon>Bacteria</taxon>
        <taxon>Pseudomonadati</taxon>
        <taxon>Pseudomonadota</taxon>
        <taxon>Alphaproteobacteria</taxon>
        <taxon>Rhodobacterales</taxon>
        <taxon>Roseobacteraceae</taxon>
        <taxon>Ketogulonicigenium</taxon>
    </lineage>
</organism>
<accession>F9Y3A2</accession>
<proteinExistence type="predicted"/>
<gene>
    <name evidence="1" type="ordered locus">KVU_0504</name>
</gene>
<protein>
    <submittedName>
        <fullName evidence="1">Uncharacterized protein</fullName>
    </submittedName>
</protein>
<dbReference type="Proteomes" id="UP000000692">
    <property type="component" value="Chromosome"/>
</dbReference>
<keyword evidence="2" id="KW-1185">Reference proteome</keyword>
<dbReference type="AlphaFoldDB" id="F9Y3A2"/>